<dbReference type="InterPro" id="IPR001901">
    <property type="entry name" value="Translocase_SecE/Sec61-g"/>
</dbReference>
<dbReference type="OMA" id="AQESRFD"/>
<dbReference type="GO" id="GO:0043952">
    <property type="term" value="P:protein transport by the Sec complex"/>
    <property type="evidence" value="ECO:0007669"/>
    <property type="project" value="UniProtKB-UniRule"/>
</dbReference>
<dbReference type="GO" id="GO:0006605">
    <property type="term" value="P:protein targeting"/>
    <property type="evidence" value="ECO:0007669"/>
    <property type="project" value="UniProtKB-UniRule"/>
</dbReference>
<accession>A0AAC8UDI7</accession>
<dbReference type="AlphaFoldDB" id="A0AAC8UDI7"/>
<dbReference type="PANTHER" id="PTHR33910:SF1">
    <property type="entry name" value="PROTEIN TRANSLOCASE SUBUNIT SECE"/>
    <property type="match status" value="1"/>
</dbReference>
<evidence type="ECO:0000313" key="10">
    <source>
        <dbReference type="EMBL" id="AKO32911.1"/>
    </source>
</evidence>
<protein>
    <recommendedName>
        <fullName evidence="9">Protein translocase subunit SecE</fullName>
    </recommendedName>
</protein>
<dbReference type="PRINTS" id="PR01650">
    <property type="entry name" value="SECETRNLCASE"/>
</dbReference>
<gene>
    <name evidence="9" type="primary">secE</name>
    <name evidence="10" type="ORF">RZ57_07350</name>
</gene>
<comment type="similarity">
    <text evidence="9">Belongs to the SecE/SEC61-gamma family.</text>
</comment>
<evidence type="ECO:0000256" key="8">
    <source>
        <dbReference type="ARBA" id="ARBA00023136"/>
    </source>
</evidence>
<proteinExistence type="inferred from homology"/>
<keyword evidence="5 9" id="KW-0653">Protein transport</keyword>
<organism evidence="10 11">
    <name type="scientific">Haemophilus ducreyi</name>
    <dbReference type="NCBI Taxonomy" id="730"/>
    <lineage>
        <taxon>Bacteria</taxon>
        <taxon>Pseudomonadati</taxon>
        <taxon>Pseudomonadota</taxon>
        <taxon>Gammaproteobacteria</taxon>
        <taxon>Pasteurellales</taxon>
        <taxon>Pasteurellaceae</taxon>
        <taxon>Haemophilus</taxon>
    </lineage>
</organism>
<feature type="transmembrane region" description="Helical" evidence="9">
    <location>
        <begin position="52"/>
        <end position="72"/>
    </location>
</feature>
<dbReference type="EMBL" id="CP011219">
    <property type="protein sequence ID" value="AKO32911.1"/>
    <property type="molecule type" value="Genomic_DNA"/>
</dbReference>
<evidence type="ECO:0000256" key="3">
    <source>
        <dbReference type="ARBA" id="ARBA00022475"/>
    </source>
</evidence>
<comment type="function">
    <text evidence="9">Essential subunit of the Sec protein translocation channel SecYEG. Clamps together the 2 halves of SecY. May contact the channel plug during translocation.</text>
</comment>
<dbReference type="PROSITE" id="PS01067">
    <property type="entry name" value="SECE_SEC61G"/>
    <property type="match status" value="1"/>
</dbReference>
<keyword evidence="6 9" id="KW-1133">Transmembrane helix</keyword>
<dbReference type="Proteomes" id="UP000060132">
    <property type="component" value="Chromosome"/>
</dbReference>
<reference evidence="10 11" key="1">
    <citation type="journal article" date="2015" name="PLoS Negl. Trop. Dis.">
        <title>Haemophilus ducreyi Cutaneous Ulcer Strains Are Nearly Identical to Class I Genital Ulcer Strains.</title>
        <authorList>
            <person name="Gangaiah D."/>
            <person name="Webb K.M."/>
            <person name="Humphreys T.L."/>
            <person name="Fortney K.R."/>
            <person name="Toh E."/>
            <person name="Tai A."/>
            <person name="Katz S.S."/>
            <person name="Pillay A."/>
            <person name="Chen C.Y."/>
            <person name="Roberts S.A."/>
            <person name="Munson R.S.Jr."/>
            <person name="Spinola S.M."/>
        </authorList>
    </citation>
    <scope>NUCLEOTIDE SEQUENCE [LARGE SCALE GENOMIC DNA]</scope>
    <source>
        <strain evidence="11">CLU2</strain>
    </source>
</reference>
<comment type="caution">
    <text evidence="9">Lacks conserved residue(s) required for the propagation of feature annotation.</text>
</comment>
<feature type="transmembrane region" description="Helical" evidence="9">
    <location>
        <begin position="27"/>
        <end position="46"/>
    </location>
</feature>
<dbReference type="InterPro" id="IPR038379">
    <property type="entry name" value="SecE_sf"/>
</dbReference>
<evidence type="ECO:0000256" key="6">
    <source>
        <dbReference type="ARBA" id="ARBA00022989"/>
    </source>
</evidence>
<keyword evidence="3 9" id="KW-1003">Cell membrane</keyword>
<comment type="subunit">
    <text evidence="9">Component of the Sec protein translocase complex. Heterotrimer consisting of SecY, SecE and SecG subunits. The heterotrimers can form oligomers, although 1 heterotrimer is thought to be able to translocate proteins. Interacts with the ribosome. Interacts with SecDF, and other proteins may be involved. Interacts with SecA.</text>
</comment>
<evidence type="ECO:0000256" key="9">
    <source>
        <dbReference type="HAMAP-Rule" id="MF_00422"/>
    </source>
</evidence>
<dbReference type="GO" id="GO:0005886">
    <property type="term" value="C:plasma membrane"/>
    <property type="evidence" value="ECO:0007669"/>
    <property type="project" value="UniProtKB-UniRule"/>
</dbReference>
<dbReference type="GO" id="GO:0008320">
    <property type="term" value="F:protein transmembrane transporter activity"/>
    <property type="evidence" value="ECO:0007669"/>
    <property type="project" value="UniProtKB-UniRule"/>
</dbReference>
<dbReference type="GO" id="GO:0009306">
    <property type="term" value="P:protein secretion"/>
    <property type="evidence" value="ECO:0007669"/>
    <property type="project" value="UniProtKB-UniRule"/>
</dbReference>
<keyword evidence="7 9" id="KW-0811">Translocation</keyword>
<sequence length="138" mass="14950">MATDIKKKNAEQIDEEKGIKSKAVNGTLWSIAILLLTVAAVGNAYFASHFSLIVRVLLLVVLIGGAVGFAAITNQGQKAIAFAKESRTELRKIIWPTRPEATQTTLIVVAVCVVVSLILWGIDSIIVTLVTFLTNLRF</sequence>
<evidence type="ECO:0000256" key="4">
    <source>
        <dbReference type="ARBA" id="ARBA00022692"/>
    </source>
</evidence>
<evidence type="ECO:0000313" key="11">
    <source>
        <dbReference type="Proteomes" id="UP000060132"/>
    </source>
</evidence>
<dbReference type="InterPro" id="IPR005807">
    <property type="entry name" value="SecE_bac"/>
</dbReference>
<dbReference type="NCBIfam" id="NF004376">
    <property type="entry name" value="PRK05740.2-1"/>
    <property type="match status" value="1"/>
</dbReference>
<dbReference type="NCBIfam" id="TIGR00964">
    <property type="entry name" value="secE_bact"/>
    <property type="match status" value="1"/>
</dbReference>
<evidence type="ECO:0000256" key="1">
    <source>
        <dbReference type="ARBA" id="ARBA00004370"/>
    </source>
</evidence>
<dbReference type="Gene3D" id="1.20.5.1030">
    <property type="entry name" value="Preprotein translocase secy subunit"/>
    <property type="match status" value="1"/>
</dbReference>
<dbReference type="HAMAP" id="MF_00422">
    <property type="entry name" value="SecE"/>
    <property type="match status" value="1"/>
</dbReference>
<feature type="transmembrane region" description="Helical" evidence="9">
    <location>
        <begin position="106"/>
        <end position="133"/>
    </location>
</feature>
<keyword evidence="2 9" id="KW-0813">Transport</keyword>
<dbReference type="RefSeq" id="WP_010945643.1">
    <property type="nucleotide sequence ID" value="NZ_CP011218.1"/>
</dbReference>
<keyword evidence="8 9" id="KW-0472">Membrane</keyword>
<keyword evidence="4 9" id="KW-0812">Transmembrane</keyword>
<evidence type="ECO:0000256" key="5">
    <source>
        <dbReference type="ARBA" id="ARBA00022927"/>
    </source>
</evidence>
<dbReference type="Pfam" id="PF00584">
    <property type="entry name" value="SecE"/>
    <property type="match status" value="1"/>
</dbReference>
<dbReference type="PANTHER" id="PTHR33910">
    <property type="entry name" value="PROTEIN TRANSLOCASE SUBUNIT SECE"/>
    <property type="match status" value="1"/>
</dbReference>
<evidence type="ECO:0000256" key="2">
    <source>
        <dbReference type="ARBA" id="ARBA00022448"/>
    </source>
</evidence>
<dbReference type="GO" id="GO:0065002">
    <property type="term" value="P:intracellular protein transmembrane transport"/>
    <property type="evidence" value="ECO:0007669"/>
    <property type="project" value="UniProtKB-UniRule"/>
</dbReference>
<name>A0AAC8UDI7_HAEDC</name>
<comment type="subcellular location">
    <subcellularLocation>
        <location evidence="1">Membrane</location>
    </subcellularLocation>
</comment>
<evidence type="ECO:0000256" key="7">
    <source>
        <dbReference type="ARBA" id="ARBA00023010"/>
    </source>
</evidence>